<evidence type="ECO:0000256" key="3">
    <source>
        <dbReference type="ARBA" id="ARBA00019052"/>
    </source>
</evidence>
<evidence type="ECO:0000313" key="15">
    <source>
        <dbReference type="EMBL" id="KAK9300329.1"/>
    </source>
</evidence>
<evidence type="ECO:0000256" key="6">
    <source>
        <dbReference type="ARBA" id="ARBA00022928"/>
    </source>
</evidence>
<reference evidence="15 16" key="1">
    <citation type="submission" date="2024-05" db="EMBL/GenBank/DDBJ databases">
        <title>The nuclear and mitochondrial genome assemblies of Tetragonisca angustula (Apidae: Meliponini), a tiny yet remarkable pollinator in the Neotropics.</title>
        <authorList>
            <person name="Ferrari R."/>
            <person name="Ricardo P.C."/>
            <person name="Dias F.C."/>
            <person name="Araujo N.S."/>
            <person name="Soares D.O."/>
            <person name="Zhou Q.-S."/>
            <person name="Zhu C.-D."/>
            <person name="Coutinho L."/>
            <person name="Airas M.C."/>
            <person name="Batista T.M."/>
        </authorList>
    </citation>
    <scope>NUCLEOTIDE SEQUENCE [LARGE SCALE GENOMIC DNA]</scope>
    <source>
        <strain evidence="15">ASF017062</strain>
        <tissue evidence="15">Abdomen</tissue>
    </source>
</reference>
<evidence type="ECO:0000256" key="11">
    <source>
        <dbReference type="ARBA" id="ARBA00045821"/>
    </source>
</evidence>
<keyword evidence="7 12" id="KW-0238">DNA-binding</keyword>
<evidence type="ECO:0000256" key="10">
    <source>
        <dbReference type="ARBA" id="ARBA00032498"/>
    </source>
</evidence>
<evidence type="ECO:0000259" key="14">
    <source>
        <dbReference type="PROSITE" id="PS50118"/>
    </source>
</evidence>
<keyword evidence="6" id="KW-0726">Sexual differentiation</keyword>
<feature type="compositionally biased region" description="Basic and acidic residues" evidence="13">
    <location>
        <begin position="544"/>
        <end position="565"/>
    </location>
</feature>
<dbReference type="InterPro" id="IPR036910">
    <property type="entry name" value="HMG_box_dom_sf"/>
</dbReference>
<dbReference type="GO" id="GO:0001228">
    <property type="term" value="F:DNA-binding transcription activator activity, RNA polymerase II-specific"/>
    <property type="evidence" value="ECO:0007669"/>
    <property type="project" value="TreeGrafter"/>
</dbReference>
<keyword evidence="16" id="KW-1185">Reference proteome</keyword>
<protein>
    <recommendedName>
        <fullName evidence="3">Sex-determining region Y protein</fullName>
    </recommendedName>
    <alternativeName>
        <fullName evidence="10">Testis-determining factor</fullName>
    </alternativeName>
</protein>
<feature type="region of interest" description="Disordered" evidence="13">
    <location>
        <begin position="21"/>
        <end position="50"/>
    </location>
</feature>
<dbReference type="Pfam" id="PF00505">
    <property type="entry name" value="HMG_box"/>
    <property type="match status" value="1"/>
</dbReference>
<feature type="domain" description="HMG box" evidence="14">
    <location>
        <begin position="138"/>
        <end position="206"/>
    </location>
</feature>
<feature type="region of interest" description="Disordered" evidence="13">
    <location>
        <begin position="730"/>
        <end position="763"/>
    </location>
</feature>
<dbReference type="EMBL" id="JAWNGG020000127">
    <property type="protein sequence ID" value="KAK9300329.1"/>
    <property type="molecule type" value="Genomic_DNA"/>
</dbReference>
<proteinExistence type="inferred from homology"/>
<dbReference type="InterPro" id="IPR009071">
    <property type="entry name" value="HMG_box_dom"/>
</dbReference>
<comment type="function">
    <text evidence="11">Transcriptional regulator that controls a genetic switch in male development. It is necessary and sufficient for initiating male sex determination by directing the development of supporting cell precursors (pre-Sertoli cells) as Sertoli rather than granulosa cells. Involved in different aspects of gene regulation including promoter activation or repression. Binds to the DNA consensus sequence 5'-[AT]AACAA[AT]-3'. SRY HMG box recognizes DNA by partial intercalation in the minor groove and promotes DNA bending. Also involved in pre-mRNA splicing. In male adult brain involved in the maintenance of motor functions of dopaminergic neurons.</text>
</comment>
<dbReference type="PROSITE" id="PS50118">
    <property type="entry name" value="HMG_BOX_2"/>
    <property type="match status" value="1"/>
</dbReference>
<comment type="caution">
    <text evidence="15">The sequence shown here is derived from an EMBL/GenBank/DDBJ whole genome shotgun (WGS) entry which is preliminary data.</text>
</comment>
<evidence type="ECO:0000256" key="9">
    <source>
        <dbReference type="ARBA" id="ARBA00023163"/>
    </source>
</evidence>
<dbReference type="GO" id="GO:0007548">
    <property type="term" value="P:sex differentiation"/>
    <property type="evidence" value="ECO:0007669"/>
    <property type="project" value="UniProtKB-KW"/>
</dbReference>
<dbReference type="AlphaFoldDB" id="A0AAW0ZT45"/>
<dbReference type="GO" id="GO:0030154">
    <property type="term" value="P:cell differentiation"/>
    <property type="evidence" value="ECO:0007669"/>
    <property type="project" value="UniProtKB-KW"/>
</dbReference>
<dbReference type="SMART" id="SM00398">
    <property type="entry name" value="HMG"/>
    <property type="match status" value="1"/>
</dbReference>
<comment type="subcellular location">
    <subcellularLocation>
        <location evidence="1">Nucleus speckle</location>
    </subcellularLocation>
</comment>
<evidence type="ECO:0000256" key="1">
    <source>
        <dbReference type="ARBA" id="ARBA00004324"/>
    </source>
</evidence>
<evidence type="ECO:0000256" key="7">
    <source>
        <dbReference type="ARBA" id="ARBA00023125"/>
    </source>
</evidence>
<name>A0AAW0ZT45_9HYME</name>
<dbReference type="GO" id="GO:0000978">
    <property type="term" value="F:RNA polymerase II cis-regulatory region sequence-specific DNA binding"/>
    <property type="evidence" value="ECO:0007669"/>
    <property type="project" value="TreeGrafter"/>
</dbReference>
<feature type="DNA-binding region" description="HMG box" evidence="12">
    <location>
        <begin position="138"/>
        <end position="206"/>
    </location>
</feature>
<dbReference type="GO" id="GO:0016607">
    <property type="term" value="C:nuclear speck"/>
    <property type="evidence" value="ECO:0007669"/>
    <property type="project" value="UniProtKB-SubCell"/>
</dbReference>
<evidence type="ECO:0000256" key="5">
    <source>
        <dbReference type="ARBA" id="ARBA00022860"/>
    </source>
</evidence>
<keyword evidence="5" id="KW-0112">Calmodulin-binding</keyword>
<keyword evidence="12" id="KW-0539">Nucleus</keyword>
<dbReference type="GO" id="GO:0005516">
    <property type="term" value="F:calmodulin binding"/>
    <property type="evidence" value="ECO:0007669"/>
    <property type="project" value="UniProtKB-KW"/>
</dbReference>
<evidence type="ECO:0000313" key="16">
    <source>
        <dbReference type="Proteomes" id="UP001432146"/>
    </source>
</evidence>
<keyword evidence="9" id="KW-0804">Transcription</keyword>
<keyword evidence="4" id="KW-0221">Differentiation</keyword>
<evidence type="ECO:0000256" key="13">
    <source>
        <dbReference type="SAM" id="MobiDB-lite"/>
    </source>
</evidence>
<dbReference type="CDD" id="cd01389">
    <property type="entry name" value="HMG-box_ROX1-like"/>
    <property type="match status" value="1"/>
</dbReference>
<dbReference type="PANTHER" id="PTHR10270">
    <property type="entry name" value="SOX TRANSCRIPTION FACTOR"/>
    <property type="match status" value="1"/>
</dbReference>
<dbReference type="PANTHER" id="PTHR10270:SF161">
    <property type="entry name" value="SEX-DETERMINING REGION Y PROTEIN"/>
    <property type="match status" value="1"/>
</dbReference>
<organism evidence="15 16">
    <name type="scientific">Tetragonisca angustula</name>
    <dbReference type="NCBI Taxonomy" id="166442"/>
    <lineage>
        <taxon>Eukaryota</taxon>
        <taxon>Metazoa</taxon>
        <taxon>Ecdysozoa</taxon>
        <taxon>Arthropoda</taxon>
        <taxon>Hexapoda</taxon>
        <taxon>Insecta</taxon>
        <taxon>Pterygota</taxon>
        <taxon>Neoptera</taxon>
        <taxon>Endopterygota</taxon>
        <taxon>Hymenoptera</taxon>
        <taxon>Apocrita</taxon>
        <taxon>Aculeata</taxon>
        <taxon>Apoidea</taxon>
        <taxon>Anthophila</taxon>
        <taxon>Apidae</taxon>
        <taxon>Tetragonisca</taxon>
    </lineage>
</organism>
<keyword evidence="8" id="KW-0010">Activator</keyword>
<accession>A0AAW0ZT45</accession>
<comment type="similarity">
    <text evidence="2">Belongs to the SRY family.</text>
</comment>
<dbReference type="Proteomes" id="UP001432146">
    <property type="component" value="Unassembled WGS sequence"/>
</dbReference>
<sequence length="763" mass="85561">MDASELILNLVQKAAIKTEVKEKGSCDREHFPKREDSPSRDRHAEKSCDDCKKETAKGEMFKVTVADDGLENDKENVPRKKIRVEARQIGDNREKGNEEKIFVLQQLGRSQIHSDGGFPAFLCIDDRIADTNGVKRKIPRPANAFMLFANEWRKKLAAENPRESNKDISVRLGILWKNMAKDVKEKYFALAREVDAEHKRKYPDYVYNPKEARLRKAMREQSRELSRRSILQSAIARAGVIASPVTSAGFLDHQHRFGCMSAASLPMNSSVETDRVAEPPWFQSATRPKPIHSPRMAPNDWYVGNVADPIERLQIMGAMAHQRGLDKCKDAMRNQTVASVANTVAAECGATFSSNGYPVDFADVNRERELRRQESMEYGEFPDGQKWHPYQNGGGAHQHPRTSHPPQMSNILHPNIQSPGSQGHGSWGQFCHGMLPHTPPMPRNIGVRGPRHTMLLRDRMPPGHCEFPEEPPRMVYHPSKLDLENVRASYAPSEHQMPRLLETSVMDAASTLRIRREDDGPRWEPSAMNNRMSMDNVAPTRESGVSREKESESRRSAAERYEAKKKSVSKQPLPGFHQAFGSTEIGRFSRSEFFVNMVGESGGNVDVADTEAANPLPKTYLSAPVVFPFSSRSCGILGTSSAAIHRITESREILSRIMQEECCWFAAQSRCGVARISDDVVAQPRNKECFCRGNAMIHPSEVLRRRENYESFISERGDGGYVIISASADGNRNNNSSSTEDDEFGNEICKKGTLNPGKNDGSI</sequence>
<dbReference type="SUPFAM" id="SSF47095">
    <property type="entry name" value="HMG-box"/>
    <property type="match status" value="1"/>
</dbReference>
<feature type="region of interest" description="Disordered" evidence="13">
    <location>
        <begin position="517"/>
        <end position="575"/>
    </location>
</feature>
<evidence type="ECO:0000256" key="4">
    <source>
        <dbReference type="ARBA" id="ARBA00022782"/>
    </source>
</evidence>
<dbReference type="InterPro" id="IPR050140">
    <property type="entry name" value="SRY-related_HMG-box_TF-like"/>
</dbReference>
<evidence type="ECO:0000256" key="12">
    <source>
        <dbReference type="PROSITE-ProRule" id="PRU00267"/>
    </source>
</evidence>
<evidence type="ECO:0000256" key="8">
    <source>
        <dbReference type="ARBA" id="ARBA00023159"/>
    </source>
</evidence>
<evidence type="ECO:0000256" key="2">
    <source>
        <dbReference type="ARBA" id="ARBA00005998"/>
    </source>
</evidence>
<gene>
    <name evidence="15" type="ORF">QLX08_006883</name>
</gene>
<dbReference type="Gene3D" id="1.10.30.10">
    <property type="entry name" value="High mobility group box domain"/>
    <property type="match status" value="1"/>
</dbReference>